<dbReference type="InterPro" id="IPR001789">
    <property type="entry name" value="Sig_transdc_resp-reg_receiver"/>
</dbReference>
<dbReference type="SMART" id="SM00448">
    <property type="entry name" value="REC"/>
    <property type="match status" value="1"/>
</dbReference>
<organism evidence="4 5">
    <name type="scientific">Desulfobulbus propionicus (strain ATCC 33891 / DSM 2032 / VKM B-1956 / 1pr3)</name>
    <dbReference type="NCBI Taxonomy" id="577650"/>
    <lineage>
        <taxon>Bacteria</taxon>
        <taxon>Pseudomonadati</taxon>
        <taxon>Thermodesulfobacteriota</taxon>
        <taxon>Desulfobulbia</taxon>
        <taxon>Desulfobulbales</taxon>
        <taxon>Desulfobulbaceae</taxon>
        <taxon>Desulfobulbus</taxon>
    </lineage>
</organism>
<sequence>MAKNVLIVEDEKLIGLMLAENVKELGCRVIGVVTNGQAAVRAVRNERPDAILMDISLDGTVDGIETARMIKAEGDIPILFFTGYQDPDLLSRADAVKPVGIVDKLDTTENIREAIRALLR</sequence>
<evidence type="ECO:0000259" key="3">
    <source>
        <dbReference type="PROSITE" id="PS50110"/>
    </source>
</evidence>
<dbReference type="GO" id="GO:0000160">
    <property type="term" value="P:phosphorelay signal transduction system"/>
    <property type="evidence" value="ECO:0007669"/>
    <property type="project" value="InterPro"/>
</dbReference>
<dbReference type="PROSITE" id="PS50110">
    <property type="entry name" value="RESPONSE_REGULATORY"/>
    <property type="match status" value="1"/>
</dbReference>
<dbReference type="SUPFAM" id="SSF52172">
    <property type="entry name" value="CheY-like"/>
    <property type="match status" value="1"/>
</dbReference>
<feature type="domain" description="Response regulatory" evidence="3">
    <location>
        <begin position="4"/>
        <end position="119"/>
    </location>
</feature>
<dbReference type="KEGG" id="dpr:Despr_2707"/>
<dbReference type="Gene3D" id="3.40.50.2300">
    <property type="match status" value="1"/>
</dbReference>
<gene>
    <name evidence="4" type="ordered locus">Despr_2707</name>
</gene>
<evidence type="ECO:0000313" key="5">
    <source>
        <dbReference type="Proteomes" id="UP000006365"/>
    </source>
</evidence>
<proteinExistence type="predicted"/>
<dbReference type="Proteomes" id="UP000006365">
    <property type="component" value="Chromosome"/>
</dbReference>
<dbReference type="Pfam" id="PF00072">
    <property type="entry name" value="Response_reg"/>
    <property type="match status" value="1"/>
</dbReference>
<accession>A0A7U3YNX9</accession>
<dbReference type="AlphaFoldDB" id="A0A7U3YNX9"/>
<feature type="modified residue" description="4-aspartylphosphate" evidence="2">
    <location>
        <position position="54"/>
    </location>
</feature>
<name>A0A7U3YNX9_DESPD</name>
<evidence type="ECO:0000313" key="4">
    <source>
        <dbReference type="EMBL" id="ADW18842.1"/>
    </source>
</evidence>
<evidence type="ECO:0000256" key="1">
    <source>
        <dbReference type="ARBA" id="ARBA00022553"/>
    </source>
</evidence>
<keyword evidence="1 2" id="KW-0597">Phosphoprotein</keyword>
<dbReference type="PANTHER" id="PTHR44591:SF3">
    <property type="entry name" value="RESPONSE REGULATORY DOMAIN-CONTAINING PROTEIN"/>
    <property type="match status" value="1"/>
</dbReference>
<keyword evidence="5" id="KW-1185">Reference proteome</keyword>
<dbReference type="EMBL" id="CP002364">
    <property type="protein sequence ID" value="ADW18842.1"/>
    <property type="molecule type" value="Genomic_DNA"/>
</dbReference>
<reference evidence="4 5" key="1">
    <citation type="journal article" date="2011" name="Stand. Genomic Sci.">
        <title>Complete genome sequence of Desulfobulbus propionicus type strain (1pr3).</title>
        <authorList>
            <person name="Pagani I."/>
            <person name="Lapidus A."/>
            <person name="Nolan M."/>
            <person name="Lucas S."/>
            <person name="Hammon N."/>
            <person name="Deshpande S."/>
            <person name="Cheng J.F."/>
            <person name="Chertkov O."/>
            <person name="Davenport K."/>
            <person name="Tapia R."/>
            <person name="Han C."/>
            <person name="Goodwin L."/>
            <person name="Pitluck S."/>
            <person name="Liolios K."/>
            <person name="Mavromatis K."/>
            <person name="Ivanova N."/>
            <person name="Mikhailova N."/>
            <person name="Pati A."/>
            <person name="Chen A."/>
            <person name="Palaniappan K."/>
            <person name="Land M."/>
            <person name="Hauser L."/>
            <person name="Chang Y.J."/>
            <person name="Jeffries C.D."/>
            <person name="Detter J.C."/>
            <person name="Brambilla E."/>
            <person name="Kannan K.P."/>
            <person name="Djao O.D."/>
            <person name="Rohde M."/>
            <person name="Pukall R."/>
            <person name="Spring S."/>
            <person name="Goker M."/>
            <person name="Sikorski J."/>
            <person name="Woyke T."/>
            <person name="Bristow J."/>
            <person name="Eisen J.A."/>
            <person name="Markowitz V."/>
            <person name="Hugenholtz P."/>
            <person name="Kyrpides N.C."/>
            <person name="Klenk H.P."/>
        </authorList>
    </citation>
    <scope>NUCLEOTIDE SEQUENCE [LARGE SCALE GENOMIC DNA]</scope>
    <source>
        <strain evidence="5">ATCC 33891 / DSM 2032 / 1pr3</strain>
    </source>
</reference>
<evidence type="ECO:0000256" key="2">
    <source>
        <dbReference type="PROSITE-ProRule" id="PRU00169"/>
    </source>
</evidence>
<dbReference type="InterPro" id="IPR011006">
    <property type="entry name" value="CheY-like_superfamily"/>
</dbReference>
<dbReference type="InterPro" id="IPR050595">
    <property type="entry name" value="Bact_response_regulator"/>
</dbReference>
<protein>
    <submittedName>
        <fullName evidence="4">Response regulator receiver protein</fullName>
    </submittedName>
</protein>
<dbReference type="RefSeq" id="WP_015725368.1">
    <property type="nucleotide sequence ID" value="NC_014972.1"/>
</dbReference>
<dbReference type="PANTHER" id="PTHR44591">
    <property type="entry name" value="STRESS RESPONSE REGULATOR PROTEIN 1"/>
    <property type="match status" value="1"/>
</dbReference>